<name>A0ABW0Y2X2_9ACTN</name>
<keyword evidence="2" id="KW-1185">Reference proteome</keyword>
<accession>A0ABW0Y2X2</accession>
<sequence>MTLPEVVDDAREQQSSEALATWNSWFESQLDEEAATFTALTSDELEIDGHGVRFIGLGGRDGVDNTIVHVPELSTVFSGDVAYNNIHM</sequence>
<evidence type="ECO:0000313" key="2">
    <source>
        <dbReference type="Proteomes" id="UP001596183"/>
    </source>
</evidence>
<dbReference type="RefSeq" id="WP_381219435.1">
    <property type="nucleotide sequence ID" value="NZ_JBHSPC010000145.1"/>
</dbReference>
<dbReference type="SUPFAM" id="SSF56281">
    <property type="entry name" value="Metallo-hydrolase/oxidoreductase"/>
    <property type="match status" value="1"/>
</dbReference>
<proteinExistence type="predicted"/>
<dbReference type="InterPro" id="IPR036866">
    <property type="entry name" value="RibonucZ/Hydroxyglut_hydro"/>
</dbReference>
<gene>
    <name evidence="1" type="ORF">ACFP2V_34895</name>
</gene>
<dbReference type="EMBL" id="JBHSPC010000145">
    <property type="protein sequence ID" value="MFC5675061.1"/>
    <property type="molecule type" value="Genomic_DNA"/>
</dbReference>
<protein>
    <submittedName>
        <fullName evidence="1">Uncharacterized protein</fullName>
    </submittedName>
</protein>
<reference evidence="2" key="1">
    <citation type="journal article" date="2019" name="Int. J. Syst. Evol. Microbiol.">
        <title>The Global Catalogue of Microorganisms (GCM) 10K type strain sequencing project: providing services to taxonomists for standard genome sequencing and annotation.</title>
        <authorList>
            <consortium name="The Broad Institute Genomics Platform"/>
            <consortium name="The Broad Institute Genome Sequencing Center for Infectious Disease"/>
            <person name="Wu L."/>
            <person name="Ma J."/>
        </authorList>
    </citation>
    <scope>NUCLEOTIDE SEQUENCE [LARGE SCALE GENOMIC DNA]</scope>
    <source>
        <strain evidence="2">JCM 13852</strain>
    </source>
</reference>
<evidence type="ECO:0000313" key="1">
    <source>
        <dbReference type="EMBL" id="MFC5675061.1"/>
    </source>
</evidence>
<dbReference type="Proteomes" id="UP001596183">
    <property type="component" value="Unassembled WGS sequence"/>
</dbReference>
<comment type="caution">
    <text evidence="1">The sequence shown here is derived from an EMBL/GenBank/DDBJ whole genome shotgun (WGS) entry which is preliminary data.</text>
</comment>
<organism evidence="1 2">
    <name type="scientific">Streptomyces incanus</name>
    <dbReference type="NCBI Taxonomy" id="887453"/>
    <lineage>
        <taxon>Bacteria</taxon>
        <taxon>Bacillati</taxon>
        <taxon>Actinomycetota</taxon>
        <taxon>Actinomycetes</taxon>
        <taxon>Kitasatosporales</taxon>
        <taxon>Streptomycetaceae</taxon>
        <taxon>Streptomyces</taxon>
    </lineage>
</organism>